<proteinExistence type="predicted"/>
<gene>
    <name evidence="1" type="ORF">BTMF_LOCUS10836</name>
</gene>
<keyword evidence="2" id="KW-1185">Reference proteome</keyword>
<evidence type="ECO:0000313" key="2">
    <source>
        <dbReference type="Proteomes" id="UP000280834"/>
    </source>
</evidence>
<protein>
    <submittedName>
        <fullName evidence="1 3">Uncharacterized protein</fullName>
    </submittedName>
</protein>
<sequence>MSTGKTSGVRILKGFKTLSLFKIARGSLLCFRLQECTIVVVDNAQMLNSQKCAVVIMLATHEAHFYSGLYITTAVYMTKTERVDDKRNAGLLKLDEPKALNSLRNSIIQK</sequence>
<organism evidence="3">
    <name type="scientific">Brugia timori</name>
    <dbReference type="NCBI Taxonomy" id="42155"/>
    <lineage>
        <taxon>Eukaryota</taxon>
        <taxon>Metazoa</taxon>
        <taxon>Ecdysozoa</taxon>
        <taxon>Nematoda</taxon>
        <taxon>Chromadorea</taxon>
        <taxon>Rhabditida</taxon>
        <taxon>Spirurina</taxon>
        <taxon>Spiruromorpha</taxon>
        <taxon>Filarioidea</taxon>
        <taxon>Onchocercidae</taxon>
        <taxon>Brugia</taxon>
    </lineage>
</organism>
<dbReference type="EMBL" id="UZAG01017851">
    <property type="protein sequence ID" value="VDO36959.1"/>
    <property type="molecule type" value="Genomic_DNA"/>
</dbReference>
<dbReference type="WBParaSite" id="BTMF_0001282601-mRNA-1">
    <property type="protein sequence ID" value="BTMF_0001282601-mRNA-1"/>
    <property type="gene ID" value="BTMF_0001282601"/>
</dbReference>
<evidence type="ECO:0000313" key="3">
    <source>
        <dbReference type="WBParaSite" id="BTMF_0001282601-mRNA-1"/>
    </source>
</evidence>
<name>A0A0R3QYK2_9BILA</name>
<reference evidence="1 2" key="2">
    <citation type="submission" date="2018-11" db="EMBL/GenBank/DDBJ databases">
        <authorList>
            <consortium name="Pathogen Informatics"/>
        </authorList>
    </citation>
    <scope>NUCLEOTIDE SEQUENCE [LARGE SCALE GENOMIC DNA]</scope>
</reference>
<accession>A0A0R3QYK2</accession>
<dbReference type="AlphaFoldDB" id="A0A0R3QYK2"/>
<reference evidence="3" key="1">
    <citation type="submission" date="2017-02" db="UniProtKB">
        <authorList>
            <consortium name="WormBaseParasite"/>
        </authorList>
    </citation>
    <scope>IDENTIFICATION</scope>
</reference>
<evidence type="ECO:0000313" key="1">
    <source>
        <dbReference type="EMBL" id="VDO36959.1"/>
    </source>
</evidence>
<dbReference type="Proteomes" id="UP000280834">
    <property type="component" value="Unassembled WGS sequence"/>
</dbReference>